<comment type="similarity">
    <text evidence="6">Belongs to the ABC-2 integral membrane protein family.</text>
</comment>
<organism evidence="8 9">
    <name type="scientific">Amycolatopsis samaneae</name>
    <dbReference type="NCBI Taxonomy" id="664691"/>
    <lineage>
        <taxon>Bacteria</taxon>
        <taxon>Bacillati</taxon>
        <taxon>Actinomycetota</taxon>
        <taxon>Actinomycetes</taxon>
        <taxon>Pseudonocardiales</taxon>
        <taxon>Pseudonocardiaceae</taxon>
        <taxon>Amycolatopsis</taxon>
    </lineage>
</organism>
<dbReference type="EMBL" id="JBHUKU010000031">
    <property type="protein sequence ID" value="MFD2465399.1"/>
    <property type="molecule type" value="Genomic_DNA"/>
</dbReference>
<comment type="subcellular location">
    <subcellularLocation>
        <location evidence="6">Cell membrane</location>
        <topology evidence="6">Multi-pass membrane protein</topology>
    </subcellularLocation>
    <subcellularLocation>
        <location evidence="1">Membrane</location>
        <topology evidence="1">Multi-pass membrane protein</topology>
    </subcellularLocation>
</comment>
<proteinExistence type="inferred from homology"/>
<dbReference type="InterPro" id="IPR000412">
    <property type="entry name" value="ABC_2_transport"/>
</dbReference>
<protein>
    <recommendedName>
        <fullName evidence="6">Transport permease protein</fullName>
    </recommendedName>
</protein>
<feature type="transmembrane region" description="Helical" evidence="6">
    <location>
        <begin position="241"/>
        <end position="259"/>
    </location>
</feature>
<dbReference type="PROSITE" id="PS51012">
    <property type="entry name" value="ABC_TM2"/>
    <property type="match status" value="1"/>
</dbReference>
<evidence type="ECO:0000256" key="3">
    <source>
        <dbReference type="ARBA" id="ARBA00022989"/>
    </source>
</evidence>
<keyword evidence="3 6" id="KW-1133">Transmembrane helix</keyword>
<sequence length="283" mass="30138">MTPLQVATRAGLRRGLIEFRQTLTHKEDIANLIIPTVIFIVVMIFMRGAKLPGTDFSLGTATVPSVLGAGVLFSGLTGMAGALSVEREDGTLLRAKATPNGMFGYLIGKVVAISYGVVLGIIVTLVPSLFLFDGLATGGLVSWLTLLWVLVLGLLASLPLGAVFGALAKSPRSLGLLMIPIMGLGAISGVFYPVTALPEWVQYIAQAFPMYWLGLGMRSALLPDSALLAEIAHSWRPWETLGVLAVWSVIGLTLAPIVLRRMARRESGSSVAARREKAMQRIG</sequence>
<keyword evidence="2 6" id="KW-0812">Transmembrane</keyword>
<keyword evidence="4 6" id="KW-0472">Membrane</keyword>
<comment type="caution">
    <text evidence="8">The sequence shown here is derived from an EMBL/GenBank/DDBJ whole genome shotgun (WGS) entry which is preliminary data.</text>
</comment>
<evidence type="ECO:0000256" key="2">
    <source>
        <dbReference type="ARBA" id="ARBA00022692"/>
    </source>
</evidence>
<evidence type="ECO:0000313" key="8">
    <source>
        <dbReference type="EMBL" id="MFD2465399.1"/>
    </source>
</evidence>
<evidence type="ECO:0000256" key="6">
    <source>
        <dbReference type="RuleBase" id="RU361157"/>
    </source>
</evidence>
<feature type="domain" description="ABC transmembrane type-2" evidence="7">
    <location>
        <begin position="27"/>
        <end position="262"/>
    </location>
</feature>
<keyword evidence="6" id="KW-0813">Transport</keyword>
<dbReference type="Proteomes" id="UP001597419">
    <property type="component" value="Unassembled WGS sequence"/>
</dbReference>
<reference evidence="9" key="1">
    <citation type="journal article" date="2019" name="Int. J. Syst. Evol. Microbiol.">
        <title>The Global Catalogue of Microorganisms (GCM) 10K type strain sequencing project: providing services to taxonomists for standard genome sequencing and annotation.</title>
        <authorList>
            <consortium name="The Broad Institute Genomics Platform"/>
            <consortium name="The Broad Institute Genome Sequencing Center for Infectious Disease"/>
            <person name="Wu L."/>
            <person name="Ma J."/>
        </authorList>
    </citation>
    <scope>NUCLEOTIDE SEQUENCE [LARGE SCALE GENOMIC DNA]</scope>
    <source>
        <strain evidence="9">CGMCC 4.7643</strain>
    </source>
</reference>
<feature type="transmembrane region" description="Helical" evidence="6">
    <location>
        <begin position="174"/>
        <end position="194"/>
    </location>
</feature>
<dbReference type="InterPro" id="IPR051784">
    <property type="entry name" value="Nod_factor_ABC_transporter"/>
</dbReference>
<keyword evidence="5" id="KW-0046">Antibiotic resistance</keyword>
<dbReference type="RefSeq" id="WP_345408241.1">
    <property type="nucleotide sequence ID" value="NZ_BAABHG010000026.1"/>
</dbReference>
<accession>A0ABW5GX75</accession>
<feature type="transmembrane region" description="Helical" evidence="6">
    <location>
        <begin position="66"/>
        <end position="85"/>
    </location>
</feature>
<keyword evidence="6" id="KW-1003">Cell membrane</keyword>
<dbReference type="InterPro" id="IPR047817">
    <property type="entry name" value="ABC2_TM_bact-type"/>
</dbReference>
<evidence type="ECO:0000313" key="9">
    <source>
        <dbReference type="Proteomes" id="UP001597419"/>
    </source>
</evidence>
<name>A0ABW5GX75_9PSEU</name>
<dbReference type="PANTHER" id="PTHR43229:SF6">
    <property type="entry name" value="ABC-TYPE MULTIDRUG TRANSPORT SYSTEM, PERMEASE COMPONENT"/>
    <property type="match status" value="1"/>
</dbReference>
<dbReference type="InterPro" id="IPR013525">
    <property type="entry name" value="ABC2_TM"/>
</dbReference>
<feature type="transmembrane region" description="Helical" evidence="6">
    <location>
        <begin position="143"/>
        <end position="167"/>
    </location>
</feature>
<dbReference type="PANTHER" id="PTHR43229">
    <property type="entry name" value="NODULATION PROTEIN J"/>
    <property type="match status" value="1"/>
</dbReference>
<dbReference type="Pfam" id="PF01061">
    <property type="entry name" value="ABC2_membrane"/>
    <property type="match status" value="1"/>
</dbReference>
<gene>
    <name evidence="8" type="ORF">ACFSYJ_42735</name>
</gene>
<evidence type="ECO:0000256" key="4">
    <source>
        <dbReference type="ARBA" id="ARBA00023136"/>
    </source>
</evidence>
<dbReference type="PIRSF" id="PIRSF006648">
    <property type="entry name" value="DrrB"/>
    <property type="match status" value="1"/>
</dbReference>
<keyword evidence="9" id="KW-1185">Reference proteome</keyword>
<evidence type="ECO:0000259" key="7">
    <source>
        <dbReference type="PROSITE" id="PS51012"/>
    </source>
</evidence>
<evidence type="ECO:0000256" key="5">
    <source>
        <dbReference type="ARBA" id="ARBA00023251"/>
    </source>
</evidence>
<feature type="transmembrane region" description="Helical" evidence="6">
    <location>
        <begin position="29"/>
        <end position="46"/>
    </location>
</feature>
<evidence type="ECO:0000256" key="1">
    <source>
        <dbReference type="ARBA" id="ARBA00004141"/>
    </source>
</evidence>
<feature type="transmembrane region" description="Helical" evidence="6">
    <location>
        <begin position="106"/>
        <end position="131"/>
    </location>
</feature>